<proteinExistence type="predicted"/>
<protein>
    <submittedName>
        <fullName evidence="1">Uncharacterized protein</fullName>
    </submittedName>
</protein>
<dbReference type="RefSeq" id="WP_220196196.1">
    <property type="nucleotide sequence ID" value="NZ_BNJF01000002.1"/>
</dbReference>
<organism evidence="1 2">
    <name type="scientific">Ktedonospora formicarum</name>
    <dbReference type="NCBI Taxonomy" id="2778364"/>
    <lineage>
        <taxon>Bacteria</taxon>
        <taxon>Bacillati</taxon>
        <taxon>Chloroflexota</taxon>
        <taxon>Ktedonobacteria</taxon>
        <taxon>Ktedonobacterales</taxon>
        <taxon>Ktedonobacteraceae</taxon>
        <taxon>Ktedonospora</taxon>
    </lineage>
</organism>
<comment type="caution">
    <text evidence="1">The sequence shown here is derived from an EMBL/GenBank/DDBJ whole genome shotgun (WGS) entry which is preliminary data.</text>
</comment>
<dbReference type="AlphaFoldDB" id="A0A8J3I3D8"/>
<gene>
    <name evidence="1" type="ORF">KSX_50090</name>
</gene>
<keyword evidence="2" id="KW-1185">Reference proteome</keyword>
<dbReference type="EMBL" id="BNJF01000002">
    <property type="protein sequence ID" value="GHO46846.1"/>
    <property type="molecule type" value="Genomic_DNA"/>
</dbReference>
<sequence length="87" mass="9793">MSQKKRTYQVAFCRSINFRDVFGNVTPLSSGEILCGVELRARIPATRNTPARYELAATLDGKPRVLSVQQQLVELMEESDEQARHLG</sequence>
<evidence type="ECO:0000313" key="1">
    <source>
        <dbReference type="EMBL" id="GHO46846.1"/>
    </source>
</evidence>
<evidence type="ECO:0000313" key="2">
    <source>
        <dbReference type="Proteomes" id="UP000612362"/>
    </source>
</evidence>
<accession>A0A8J3I3D8</accession>
<name>A0A8J3I3D8_9CHLR</name>
<reference evidence="1" key="1">
    <citation type="submission" date="2020-10" db="EMBL/GenBank/DDBJ databases">
        <title>Taxonomic study of unclassified bacteria belonging to the class Ktedonobacteria.</title>
        <authorList>
            <person name="Yabe S."/>
            <person name="Wang C.M."/>
            <person name="Zheng Y."/>
            <person name="Sakai Y."/>
            <person name="Cavaletti L."/>
            <person name="Monciardini P."/>
            <person name="Donadio S."/>
        </authorList>
    </citation>
    <scope>NUCLEOTIDE SEQUENCE</scope>
    <source>
        <strain evidence="1">SOSP1-1</strain>
    </source>
</reference>
<dbReference type="Proteomes" id="UP000612362">
    <property type="component" value="Unassembled WGS sequence"/>
</dbReference>